<gene>
    <name evidence="3" type="ORF">HUK68_12135</name>
</gene>
<accession>A0A6N1X2N8</accession>
<evidence type="ECO:0000256" key="2">
    <source>
        <dbReference type="SAM" id="SignalP"/>
    </source>
</evidence>
<keyword evidence="4" id="KW-1185">Reference proteome</keyword>
<dbReference type="PANTHER" id="PTHR42928">
    <property type="entry name" value="TRICARBOXYLATE-BINDING PROTEIN"/>
    <property type="match status" value="1"/>
</dbReference>
<keyword evidence="2" id="KW-0732">Signal</keyword>
<dbReference type="EMBL" id="CP054840">
    <property type="protein sequence ID" value="QKV53577.1"/>
    <property type="molecule type" value="Genomic_DNA"/>
</dbReference>
<feature type="signal peptide" evidence="2">
    <location>
        <begin position="1"/>
        <end position="22"/>
    </location>
</feature>
<feature type="chain" id="PRO_5026692699" evidence="2">
    <location>
        <begin position="23"/>
        <end position="325"/>
    </location>
</feature>
<dbReference type="KEGG" id="aant:HUK68_12135"/>
<evidence type="ECO:0000256" key="1">
    <source>
        <dbReference type="ARBA" id="ARBA00006987"/>
    </source>
</evidence>
<dbReference type="Pfam" id="PF03401">
    <property type="entry name" value="TctC"/>
    <property type="match status" value="1"/>
</dbReference>
<proteinExistence type="inferred from homology"/>
<dbReference type="Gene3D" id="3.40.190.150">
    <property type="entry name" value="Bordetella uptake gene, domain 1"/>
    <property type="match status" value="1"/>
</dbReference>
<dbReference type="AlphaFoldDB" id="A0A6N1X2N8"/>
<comment type="similarity">
    <text evidence="1">Belongs to the UPF0065 (bug) family.</text>
</comment>
<dbReference type="CDD" id="cd13578">
    <property type="entry name" value="PBP2_Bug27"/>
    <property type="match status" value="1"/>
</dbReference>
<dbReference type="PANTHER" id="PTHR42928:SF5">
    <property type="entry name" value="BLR1237 PROTEIN"/>
    <property type="match status" value="1"/>
</dbReference>
<dbReference type="PIRSF" id="PIRSF017082">
    <property type="entry name" value="YflP"/>
    <property type="match status" value="1"/>
</dbReference>
<dbReference type="InterPro" id="IPR042100">
    <property type="entry name" value="Bug_dom1"/>
</dbReference>
<name>A0A6N1X2N8_9BURK</name>
<evidence type="ECO:0000313" key="3">
    <source>
        <dbReference type="EMBL" id="QKV53577.1"/>
    </source>
</evidence>
<dbReference type="InterPro" id="IPR005064">
    <property type="entry name" value="BUG"/>
</dbReference>
<dbReference type="Gene3D" id="3.40.190.10">
    <property type="entry name" value="Periplasmic binding protein-like II"/>
    <property type="match status" value="1"/>
</dbReference>
<organism evidence="3 4">
    <name type="scientific">Comamonas antarctica</name>
    <dbReference type="NCBI Taxonomy" id="2743470"/>
    <lineage>
        <taxon>Bacteria</taxon>
        <taxon>Pseudomonadati</taxon>
        <taxon>Pseudomonadota</taxon>
        <taxon>Betaproteobacteria</taxon>
        <taxon>Burkholderiales</taxon>
        <taxon>Comamonadaceae</taxon>
        <taxon>Comamonas</taxon>
    </lineage>
</organism>
<dbReference type="RefSeq" id="WP_175504383.1">
    <property type="nucleotide sequence ID" value="NZ_CP054840.1"/>
</dbReference>
<sequence>MTTRRFLLACALACTAATPALAQGEAFPSKPINFVVPFPPGGPTDAMARTLAAALTEEIGQSVIVENKAGAGGNIGADGVARAKPDGYTIMFGTSGPLAINKSLYSKITYDPATSFAPIIRVGYLPNILVVNPSVKASNLKELIALDKAQPKSLNYASSGNGASSHLAGVLFNRMAGTSLQHVPYKGTGPALNDLIAGQVQMSFTDILTAMPYIKAGRLKAIGVATEKRSQAMPDIPSIAEQGLPGYDVSVFFGVVAPAGTPPERIARLNSAFVQALQKDKVRSSFAAQGLEAASDQTPEGLARFIKEEMAKWKTVVDASGAKLD</sequence>
<reference evidence="3 4" key="1">
    <citation type="submission" date="2020-06" db="EMBL/GenBank/DDBJ databases">
        <title>Acidovorax antarctica sp. nov., isolated from Corinth ice sheet soil, Antarctic Fields Peninsula.</title>
        <authorList>
            <person name="Xu Q."/>
            <person name="Peng F."/>
        </authorList>
    </citation>
    <scope>NUCLEOTIDE SEQUENCE [LARGE SCALE GENOMIC DNA]</scope>
    <source>
        <strain evidence="3 4">16-35-5</strain>
    </source>
</reference>
<protein>
    <submittedName>
        <fullName evidence="3">Tripartite tricarboxylate transporter substrate binding protein</fullName>
    </submittedName>
</protein>
<dbReference type="SUPFAM" id="SSF53850">
    <property type="entry name" value="Periplasmic binding protein-like II"/>
    <property type="match status" value="1"/>
</dbReference>
<evidence type="ECO:0000313" key="4">
    <source>
        <dbReference type="Proteomes" id="UP000509579"/>
    </source>
</evidence>
<dbReference type="Proteomes" id="UP000509579">
    <property type="component" value="Chromosome"/>
</dbReference>